<reference evidence="3 4" key="1">
    <citation type="submission" date="2023-12" db="EMBL/GenBank/DDBJ databases">
        <title>Amycolatopsis sp. V23-08.</title>
        <authorList>
            <person name="Somphong A."/>
        </authorList>
    </citation>
    <scope>NUCLEOTIDE SEQUENCE [LARGE SCALE GENOMIC DNA]</scope>
    <source>
        <strain evidence="3 4">V23-08</strain>
    </source>
</reference>
<dbReference type="SMART" id="SM00857">
    <property type="entry name" value="Resolvase"/>
    <property type="match status" value="1"/>
</dbReference>
<keyword evidence="1" id="KW-0175">Coiled coil</keyword>
<protein>
    <submittedName>
        <fullName evidence="3">Recombinase family protein</fullName>
    </submittedName>
</protein>
<comment type="caution">
    <text evidence="3">The sequence shown here is derived from an EMBL/GenBank/DDBJ whole genome shotgun (WGS) entry which is preliminary data.</text>
</comment>
<dbReference type="InterPro" id="IPR011109">
    <property type="entry name" value="DNA_bind_recombinase_dom"/>
</dbReference>
<dbReference type="RefSeq" id="WP_323335299.1">
    <property type="nucleotide sequence ID" value="NZ_JAYFSI010000014.1"/>
</dbReference>
<dbReference type="EMBL" id="JAYFSI010000014">
    <property type="protein sequence ID" value="MEA5366216.1"/>
    <property type="molecule type" value="Genomic_DNA"/>
</dbReference>
<gene>
    <name evidence="3" type="ORF">VA596_42270</name>
</gene>
<name>A0ABU5RM65_9PSEU</name>
<dbReference type="Gene3D" id="3.40.50.1390">
    <property type="entry name" value="Resolvase, N-terminal catalytic domain"/>
    <property type="match status" value="1"/>
</dbReference>
<dbReference type="InterPro" id="IPR038109">
    <property type="entry name" value="DNA_bind_recomb_sf"/>
</dbReference>
<dbReference type="InterPro" id="IPR036162">
    <property type="entry name" value="Resolvase-like_N_sf"/>
</dbReference>
<dbReference type="Proteomes" id="UP001304298">
    <property type="component" value="Unassembled WGS sequence"/>
</dbReference>
<keyword evidence="4" id="KW-1185">Reference proteome</keyword>
<evidence type="ECO:0000256" key="1">
    <source>
        <dbReference type="SAM" id="Coils"/>
    </source>
</evidence>
<dbReference type="Pfam" id="PF00239">
    <property type="entry name" value="Resolvase"/>
    <property type="match status" value="1"/>
</dbReference>
<feature type="domain" description="Recombinase" evidence="2">
    <location>
        <begin position="167"/>
        <end position="291"/>
    </location>
</feature>
<dbReference type="PANTHER" id="PTHR30461">
    <property type="entry name" value="DNA-INVERTASE FROM LAMBDOID PROPHAGE"/>
    <property type="match status" value="1"/>
</dbReference>
<dbReference type="Pfam" id="PF13408">
    <property type="entry name" value="Zn_ribbon_recom"/>
    <property type="match status" value="1"/>
</dbReference>
<evidence type="ECO:0000259" key="2">
    <source>
        <dbReference type="PROSITE" id="PS51737"/>
    </source>
</evidence>
<dbReference type="InterPro" id="IPR025827">
    <property type="entry name" value="Zn_ribbon_recom_dom"/>
</dbReference>
<dbReference type="Pfam" id="PF07508">
    <property type="entry name" value="Recombinase"/>
    <property type="match status" value="1"/>
</dbReference>
<dbReference type="InterPro" id="IPR006119">
    <property type="entry name" value="Resolv_N"/>
</dbReference>
<dbReference type="PROSITE" id="PS51737">
    <property type="entry name" value="RECOMBINASE_DNA_BIND"/>
    <property type="match status" value="1"/>
</dbReference>
<dbReference type="InterPro" id="IPR050639">
    <property type="entry name" value="SSR_resolvase"/>
</dbReference>
<sequence length="501" mass="56387">MELTGVEVAAYERVSKDESGVERSPEEQHDGHLETCERFEWRLQTPTYREVGSASKYQRKARAAFDRLIADLKADRFTARVLMLYASNRGSRQTEEWLELINLCAKRDVVFWVEQYDRIVDPRKPRDRKQLIDDASKAELDVAEMSQNIRRTTKASARKGLPHGRIPFGYRRIYDDRTKQLIVQEPDPTEAPIVQEMYRRVKSGHHLKAIARDLNERGLRRRGGGEWVPQNIGLMLLRECYIGLRVHDPARKSAYHPLTPGASVVEGQWEALVSPTDFYSVKKILRDPARLTNEHPGAVVHLLSGLVACGTCGDGLRVNRKRKKYWRYVCVKSGCVTIDKYELETYAEKAILAYLTTLSSHLAVDEGTAELHAVQAELAEARSELDELAASVVGKRTRSRFAATVAAALEDQIEKLEAKERELQTPAALSGLIEPGGAVLSQWRTAEFSTKRALAKIILAATPDGALGLGQLQVLPIGPGRRKVPISTMHRTRFYRPLSAD</sequence>
<dbReference type="SUPFAM" id="SSF53041">
    <property type="entry name" value="Resolvase-like"/>
    <property type="match status" value="1"/>
</dbReference>
<dbReference type="Gene3D" id="3.90.1750.20">
    <property type="entry name" value="Putative Large Serine Recombinase, Chain B, Domain 2"/>
    <property type="match status" value="1"/>
</dbReference>
<accession>A0ABU5RM65</accession>
<feature type="coiled-coil region" evidence="1">
    <location>
        <begin position="364"/>
        <end position="426"/>
    </location>
</feature>
<evidence type="ECO:0000313" key="4">
    <source>
        <dbReference type="Proteomes" id="UP001304298"/>
    </source>
</evidence>
<organism evidence="3 4">
    <name type="scientific">Amycolatopsis heterodermiae</name>
    <dbReference type="NCBI Taxonomy" id="3110235"/>
    <lineage>
        <taxon>Bacteria</taxon>
        <taxon>Bacillati</taxon>
        <taxon>Actinomycetota</taxon>
        <taxon>Actinomycetes</taxon>
        <taxon>Pseudonocardiales</taxon>
        <taxon>Pseudonocardiaceae</taxon>
        <taxon>Amycolatopsis</taxon>
    </lineage>
</organism>
<evidence type="ECO:0000313" key="3">
    <source>
        <dbReference type="EMBL" id="MEA5366216.1"/>
    </source>
</evidence>
<dbReference type="PANTHER" id="PTHR30461:SF23">
    <property type="entry name" value="DNA RECOMBINASE-RELATED"/>
    <property type="match status" value="1"/>
</dbReference>
<proteinExistence type="predicted"/>